<comment type="caution">
    <text evidence="1">The sequence shown here is derived from an EMBL/GenBank/DDBJ whole genome shotgun (WGS) entry which is preliminary data.</text>
</comment>
<name>A0AA38YKA4_VITRO</name>
<dbReference type="SUPFAM" id="SSF50965">
    <property type="entry name" value="Galactose oxidase, central domain"/>
    <property type="match status" value="1"/>
</dbReference>
<dbReference type="InterPro" id="IPR050796">
    <property type="entry name" value="SCF_F-box_component"/>
</dbReference>
<protein>
    <recommendedName>
        <fullName evidence="3">F-box protein</fullName>
    </recommendedName>
</protein>
<organism evidence="1 2">
    <name type="scientific">Vitis rotundifolia</name>
    <name type="common">Muscadine grape</name>
    <dbReference type="NCBI Taxonomy" id="103349"/>
    <lineage>
        <taxon>Eukaryota</taxon>
        <taxon>Viridiplantae</taxon>
        <taxon>Streptophyta</taxon>
        <taxon>Embryophyta</taxon>
        <taxon>Tracheophyta</taxon>
        <taxon>Spermatophyta</taxon>
        <taxon>Magnoliopsida</taxon>
        <taxon>eudicotyledons</taxon>
        <taxon>Gunneridae</taxon>
        <taxon>Pentapetalae</taxon>
        <taxon>rosids</taxon>
        <taxon>Vitales</taxon>
        <taxon>Vitaceae</taxon>
        <taxon>Viteae</taxon>
        <taxon>Vitis</taxon>
    </lineage>
</organism>
<dbReference type="EMBL" id="JARBHA010000019">
    <property type="protein sequence ID" value="KAJ9672031.1"/>
    <property type="molecule type" value="Genomic_DNA"/>
</dbReference>
<evidence type="ECO:0000313" key="1">
    <source>
        <dbReference type="EMBL" id="KAJ9672031.1"/>
    </source>
</evidence>
<reference evidence="1 2" key="1">
    <citation type="journal article" date="2023" name="BMC Biotechnol.">
        <title>Vitis rotundifolia cv Carlos genome sequencing.</title>
        <authorList>
            <person name="Huff M."/>
            <person name="Hulse-Kemp A."/>
            <person name="Scheffler B."/>
            <person name="Youngblood R."/>
            <person name="Simpson S."/>
            <person name="Babiker E."/>
            <person name="Staton M."/>
        </authorList>
    </citation>
    <scope>NUCLEOTIDE SEQUENCE [LARGE SCALE GENOMIC DNA]</scope>
    <source>
        <tissue evidence="1">Leaf</tissue>
    </source>
</reference>
<sequence>MDDIGRRQLICTWDENWFEVEDIIINSVSKLWRRLICSPNFIHLQLSRSKQNPSYIVLPSYVRRSNAEFVKIDGETVEMITLSGHEYLYNCQMICSSNGFICWIGCHGTYLDIFICNLATRDVLLLRKSRPHDEDPSFGVGFGPGINEYKVFWFFMQYAHCSTESIWIKKCSVKMPVSENGHVSSVAARNNEILFIVLNRYLVYNVRNGSWKEIWRRDDVAGCVPPAFAFTESLLPCTGFIGS</sequence>
<accession>A0AA38YKA4</accession>
<evidence type="ECO:0000313" key="2">
    <source>
        <dbReference type="Proteomes" id="UP001168098"/>
    </source>
</evidence>
<evidence type="ECO:0008006" key="3">
    <source>
        <dbReference type="Google" id="ProtNLM"/>
    </source>
</evidence>
<gene>
    <name evidence="1" type="ORF">PVL29_025603</name>
</gene>
<dbReference type="Proteomes" id="UP001168098">
    <property type="component" value="Unassembled WGS sequence"/>
</dbReference>
<dbReference type="AlphaFoldDB" id="A0AA38YKA4"/>
<dbReference type="InterPro" id="IPR011043">
    <property type="entry name" value="Gal_Oxase/kelch_b-propeller"/>
</dbReference>
<keyword evidence="2" id="KW-1185">Reference proteome</keyword>
<dbReference type="PANTHER" id="PTHR31672">
    <property type="entry name" value="BNACNNG10540D PROTEIN"/>
    <property type="match status" value="1"/>
</dbReference>
<proteinExistence type="predicted"/>